<proteinExistence type="predicted"/>
<dbReference type="GeneID" id="43617867"/>
<gene>
    <name evidence="2" type="ORF">CGGC5_v003603</name>
</gene>
<accession>A0A7J6JHI3</accession>
<evidence type="ECO:0000256" key="1">
    <source>
        <dbReference type="SAM" id="Phobius"/>
    </source>
</evidence>
<dbReference type="RefSeq" id="XP_031887097.2">
    <property type="nucleotide sequence ID" value="XM_032033838.2"/>
</dbReference>
<reference evidence="2 3" key="1">
    <citation type="submission" date="2012-08" db="EMBL/GenBank/DDBJ databases">
        <authorList>
            <person name="Gan P.H.P."/>
            <person name="Ikeda K."/>
            <person name="Irieda H."/>
            <person name="Narusaka M."/>
            <person name="O'Connell R.J."/>
            <person name="Narusaka Y."/>
            <person name="Takano Y."/>
            <person name="Kubo Y."/>
            <person name="Shirasu K."/>
        </authorList>
    </citation>
    <scope>NUCLEOTIDE SEQUENCE [LARGE SCALE GENOMIC DNA]</scope>
    <source>
        <strain evidence="2 3">Nara gc5</strain>
    </source>
</reference>
<dbReference type="InParanoid" id="A0A7J6JHI3"/>
<dbReference type="AlphaFoldDB" id="A0A7J6JHI3"/>
<keyword evidence="1" id="KW-0472">Membrane</keyword>
<dbReference type="Proteomes" id="UP000011096">
    <property type="component" value="Unassembled WGS sequence"/>
</dbReference>
<protein>
    <submittedName>
        <fullName evidence="2">Uncharacterized protein</fullName>
    </submittedName>
</protein>
<organism evidence="2 3">
    <name type="scientific">Colletotrichum fructicola (strain Nara gc5)</name>
    <name type="common">Anthracnose fungus</name>
    <name type="synonym">Colletotrichum gloeosporioides (strain Nara gc5)</name>
    <dbReference type="NCBI Taxonomy" id="1213859"/>
    <lineage>
        <taxon>Eukaryota</taxon>
        <taxon>Fungi</taxon>
        <taxon>Dikarya</taxon>
        <taxon>Ascomycota</taxon>
        <taxon>Pezizomycotina</taxon>
        <taxon>Sordariomycetes</taxon>
        <taxon>Hypocreomycetidae</taxon>
        <taxon>Glomerellales</taxon>
        <taxon>Glomerellaceae</taxon>
        <taxon>Colletotrichum</taxon>
        <taxon>Colletotrichum gloeosporioides species complex</taxon>
    </lineage>
</organism>
<dbReference type="EMBL" id="ANPB02000002">
    <property type="protein sequence ID" value="KAF4489450.1"/>
    <property type="molecule type" value="Genomic_DNA"/>
</dbReference>
<evidence type="ECO:0000313" key="2">
    <source>
        <dbReference type="EMBL" id="KAF4489450.1"/>
    </source>
</evidence>
<keyword evidence="1" id="KW-1133">Transmembrane helix</keyword>
<name>A0A7J6JHI3_COLFN</name>
<keyword evidence="1" id="KW-0812">Transmembrane</keyword>
<reference evidence="2 3" key="2">
    <citation type="submission" date="2020-04" db="EMBL/GenBank/DDBJ databases">
        <title>Genome sequencing and assembly of multiple isolates from the Colletotrichum gloeosporioides species complex.</title>
        <authorList>
            <person name="Gan P."/>
            <person name="Shirasu K."/>
        </authorList>
    </citation>
    <scope>NUCLEOTIDE SEQUENCE [LARGE SCALE GENOMIC DNA]</scope>
    <source>
        <strain evidence="2 3">Nara gc5</strain>
    </source>
</reference>
<feature type="transmembrane region" description="Helical" evidence="1">
    <location>
        <begin position="12"/>
        <end position="32"/>
    </location>
</feature>
<evidence type="ECO:0000313" key="3">
    <source>
        <dbReference type="Proteomes" id="UP000011096"/>
    </source>
</evidence>
<keyword evidence="3" id="KW-1185">Reference proteome</keyword>
<sequence>MDISDSTNLQTLFSRTSSLISLFDLINLFILASHLPDVDMSNFSNVTGLRYRAKLMLGRAQHGEVHVSPTNGL</sequence>
<comment type="caution">
    <text evidence="2">The sequence shown here is derived from an EMBL/GenBank/DDBJ whole genome shotgun (WGS) entry which is preliminary data.</text>
</comment>